<dbReference type="AlphaFoldDB" id="A0A1A8NJB0"/>
<feature type="compositionally biased region" description="Basic and acidic residues" evidence="1">
    <location>
        <begin position="71"/>
        <end position="80"/>
    </location>
</feature>
<reference evidence="2" key="2">
    <citation type="submission" date="2016-06" db="EMBL/GenBank/DDBJ databases">
        <title>The genome of a short-lived fish provides insights into sex chromosome evolution and the genetic control of aging.</title>
        <authorList>
            <person name="Reichwald K."/>
            <person name="Felder M."/>
            <person name="Petzold A."/>
            <person name="Koch P."/>
            <person name="Groth M."/>
            <person name="Platzer M."/>
        </authorList>
    </citation>
    <scope>NUCLEOTIDE SEQUENCE</scope>
    <source>
        <tissue evidence="2">Brain</tissue>
    </source>
</reference>
<feature type="non-terminal residue" evidence="2">
    <location>
        <position position="80"/>
    </location>
</feature>
<dbReference type="EMBL" id="HAEG01003378">
    <property type="protein sequence ID" value="SBR69113.1"/>
    <property type="molecule type" value="Transcribed_RNA"/>
</dbReference>
<sequence length="80" mass="9040">RLELCGRRPSGRNLLRRKPEPGELEGVCPSPSCGLSLQRLTFLTRRFCVFIPHQEHHQTRRNQDGQAGAVDDSHRALHGS</sequence>
<feature type="compositionally biased region" description="Basic and acidic residues" evidence="1">
    <location>
        <begin position="54"/>
        <end position="63"/>
    </location>
</feature>
<feature type="non-terminal residue" evidence="2">
    <location>
        <position position="1"/>
    </location>
</feature>
<protein>
    <submittedName>
        <fullName evidence="2">Frizzled homolog 5</fullName>
    </submittedName>
</protein>
<feature type="region of interest" description="Disordered" evidence="1">
    <location>
        <begin position="54"/>
        <end position="80"/>
    </location>
</feature>
<evidence type="ECO:0000313" key="2">
    <source>
        <dbReference type="EMBL" id="SBR69113.1"/>
    </source>
</evidence>
<evidence type="ECO:0000256" key="1">
    <source>
        <dbReference type="SAM" id="MobiDB-lite"/>
    </source>
</evidence>
<feature type="region of interest" description="Disordered" evidence="1">
    <location>
        <begin position="1"/>
        <end position="25"/>
    </location>
</feature>
<reference evidence="2" key="1">
    <citation type="submission" date="2016-05" db="EMBL/GenBank/DDBJ databases">
        <authorList>
            <person name="Lavstsen T."/>
            <person name="Jespersen J.S."/>
        </authorList>
    </citation>
    <scope>NUCLEOTIDE SEQUENCE</scope>
    <source>
        <tissue evidence="2">Brain</tissue>
    </source>
</reference>
<name>A0A1A8NJB0_9TELE</name>
<organism evidence="2">
    <name type="scientific">Nothobranchius pienaari</name>
    <dbReference type="NCBI Taxonomy" id="704102"/>
    <lineage>
        <taxon>Eukaryota</taxon>
        <taxon>Metazoa</taxon>
        <taxon>Chordata</taxon>
        <taxon>Craniata</taxon>
        <taxon>Vertebrata</taxon>
        <taxon>Euteleostomi</taxon>
        <taxon>Actinopterygii</taxon>
        <taxon>Neopterygii</taxon>
        <taxon>Teleostei</taxon>
        <taxon>Neoteleostei</taxon>
        <taxon>Acanthomorphata</taxon>
        <taxon>Ovalentaria</taxon>
        <taxon>Atherinomorphae</taxon>
        <taxon>Cyprinodontiformes</taxon>
        <taxon>Nothobranchiidae</taxon>
        <taxon>Nothobranchius</taxon>
    </lineage>
</organism>
<gene>
    <name evidence="2" type="primary">FZD5</name>
</gene>
<proteinExistence type="predicted"/>
<accession>A0A1A8NJB0</accession>